<dbReference type="CTD" id="51422"/>
<accession>A0A9B0WXI8</accession>
<dbReference type="AlphaFoldDB" id="A0A9B0WXI8"/>
<evidence type="ECO:0000256" key="2">
    <source>
        <dbReference type="ARBA" id="ARBA00022516"/>
    </source>
</evidence>
<dbReference type="PANTHER" id="PTHR13780">
    <property type="entry name" value="AMP-ACTIVATED PROTEIN KINASE, GAMMA REGULATORY SUBUNIT"/>
    <property type="match status" value="1"/>
</dbReference>
<evidence type="ECO:0000256" key="3">
    <source>
        <dbReference type="ARBA" id="ARBA00022553"/>
    </source>
</evidence>
<evidence type="ECO:0000313" key="16">
    <source>
        <dbReference type="Proteomes" id="UP000504623"/>
    </source>
</evidence>
<evidence type="ECO:0000256" key="7">
    <source>
        <dbReference type="ARBA" id="ARBA00022840"/>
    </source>
</evidence>
<dbReference type="GO" id="GO:0005524">
    <property type="term" value="F:ATP binding"/>
    <property type="evidence" value="ECO:0007669"/>
    <property type="project" value="UniProtKB-KW"/>
</dbReference>
<keyword evidence="9 13" id="KW-0129">CBS domain</keyword>
<evidence type="ECO:0000313" key="17">
    <source>
        <dbReference type="RefSeq" id="XP_006873764.1"/>
    </source>
</evidence>
<feature type="compositionally biased region" description="Basic and acidic residues" evidence="14">
    <location>
        <begin position="178"/>
        <end position="188"/>
    </location>
</feature>
<keyword evidence="16" id="KW-1185">Reference proteome</keyword>
<evidence type="ECO:0000256" key="11">
    <source>
        <dbReference type="ARBA" id="ARBA00023180"/>
    </source>
</evidence>
<keyword evidence="17" id="KW-0808">Transferase</keyword>
<keyword evidence="7" id="KW-0067">ATP-binding</keyword>
<evidence type="ECO:0000256" key="6">
    <source>
        <dbReference type="ARBA" id="ARBA00022832"/>
    </source>
</evidence>
<gene>
    <name evidence="17" type="primary">PRKAG2</name>
</gene>
<reference evidence="17" key="1">
    <citation type="submission" date="2025-08" db="UniProtKB">
        <authorList>
            <consortium name="RefSeq"/>
        </authorList>
    </citation>
    <scope>IDENTIFICATION</scope>
    <source>
        <tissue evidence="17">Spleen</tissue>
    </source>
</reference>
<dbReference type="PANTHER" id="PTHR13780:SF122">
    <property type="entry name" value="5'-AMP-ACTIVATED PROTEIN KINASE SUBUNIT GAMMA-2"/>
    <property type="match status" value="1"/>
</dbReference>
<keyword evidence="3" id="KW-0597">Phosphoprotein</keyword>
<keyword evidence="10" id="KW-0275">Fatty acid biosynthesis</keyword>
<dbReference type="GO" id="GO:0016208">
    <property type="term" value="F:AMP binding"/>
    <property type="evidence" value="ECO:0007669"/>
    <property type="project" value="TreeGrafter"/>
</dbReference>
<dbReference type="FunFam" id="3.10.580.10:FF:000004">
    <property type="entry name" value="Protein kinase AMP-activated non-catalytic subunit gamma 2"/>
    <property type="match status" value="1"/>
</dbReference>
<dbReference type="GO" id="GO:0016301">
    <property type="term" value="F:kinase activity"/>
    <property type="evidence" value="ECO:0007669"/>
    <property type="project" value="UniProtKB-KW"/>
</dbReference>
<dbReference type="GO" id="GO:0031588">
    <property type="term" value="C:nucleotide-activated protein kinase complex"/>
    <property type="evidence" value="ECO:0007669"/>
    <property type="project" value="TreeGrafter"/>
</dbReference>
<keyword evidence="5" id="KW-0547">Nucleotide-binding</keyword>
<evidence type="ECO:0000256" key="12">
    <source>
        <dbReference type="ARBA" id="ARBA00025878"/>
    </source>
</evidence>
<evidence type="ECO:0000256" key="8">
    <source>
        <dbReference type="ARBA" id="ARBA00023098"/>
    </source>
</evidence>
<keyword evidence="8" id="KW-0443">Lipid metabolism</keyword>
<feature type="domain" description="CBS" evidence="15">
    <location>
        <begin position="429"/>
        <end position="491"/>
    </location>
</feature>
<evidence type="ECO:0000256" key="14">
    <source>
        <dbReference type="SAM" id="MobiDB-lite"/>
    </source>
</evidence>
<dbReference type="GeneID" id="102840536"/>
<feature type="domain" description="CBS" evidence="15">
    <location>
        <begin position="274"/>
        <end position="334"/>
    </location>
</feature>
<dbReference type="GO" id="GO:0019887">
    <property type="term" value="F:protein kinase regulator activity"/>
    <property type="evidence" value="ECO:0007669"/>
    <property type="project" value="TreeGrafter"/>
</dbReference>
<feature type="domain" description="CBS" evidence="15">
    <location>
        <begin position="356"/>
        <end position="414"/>
    </location>
</feature>
<dbReference type="GO" id="GO:0006633">
    <property type="term" value="P:fatty acid biosynthetic process"/>
    <property type="evidence" value="ECO:0007669"/>
    <property type="project" value="UniProtKB-KW"/>
</dbReference>
<keyword evidence="17" id="KW-0418">Kinase</keyword>
<proteinExistence type="inferred from homology"/>
<dbReference type="GO" id="GO:0019901">
    <property type="term" value="F:protein kinase binding"/>
    <property type="evidence" value="ECO:0007669"/>
    <property type="project" value="TreeGrafter"/>
</dbReference>
<dbReference type="FunFam" id="3.10.580.10:FF:000003">
    <property type="entry name" value="Protein kinase AMP-activated non-catalytic subunit gamma 1"/>
    <property type="match status" value="1"/>
</dbReference>
<dbReference type="SMART" id="SM00116">
    <property type="entry name" value="CBS"/>
    <property type="match status" value="4"/>
</dbReference>
<dbReference type="OrthoDB" id="449052at2759"/>
<evidence type="ECO:0000256" key="13">
    <source>
        <dbReference type="PROSITE-ProRule" id="PRU00703"/>
    </source>
</evidence>
<dbReference type="InterPro" id="IPR000644">
    <property type="entry name" value="CBS_dom"/>
</dbReference>
<feature type="domain" description="CBS" evidence="15">
    <location>
        <begin position="503"/>
        <end position="562"/>
    </location>
</feature>
<dbReference type="CDD" id="cd04618">
    <property type="entry name" value="CBS_euAMPK_gamma-like_repeat1"/>
    <property type="match status" value="1"/>
</dbReference>
<evidence type="ECO:0000256" key="10">
    <source>
        <dbReference type="ARBA" id="ARBA00023160"/>
    </source>
</evidence>
<dbReference type="Pfam" id="PF00571">
    <property type="entry name" value="CBS"/>
    <property type="match status" value="3"/>
</dbReference>
<dbReference type="Proteomes" id="UP000504623">
    <property type="component" value="Unplaced"/>
</dbReference>
<dbReference type="InterPro" id="IPR046342">
    <property type="entry name" value="CBS_dom_sf"/>
</dbReference>
<evidence type="ECO:0000256" key="9">
    <source>
        <dbReference type="ARBA" id="ARBA00023122"/>
    </source>
</evidence>
<keyword evidence="6" id="KW-0276">Fatty acid metabolism</keyword>
<dbReference type="Gene3D" id="3.10.580.10">
    <property type="entry name" value="CBS-domain"/>
    <property type="match status" value="2"/>
</dbReference>
<keyword evidence="2" id="KW-0444">Lipid biosynthesis</keyword>
<feature type="compositionally biased region" description="Basic and acidic residues" evidence="14">
    <location>
        <begin position="54"/>
        <end position="63"/>
    </location>
</feature>
<feature type="compositionally biased region" description="Low complexity" evidence="14">
    <location>
        <begin position="155"/>
        <end position="166"/>
    </location>
</feature>
<dbReference type="GO" id="GO:0005829">
    <property type="term" value="C:cytosol"/>
    <property type="evidence" value="ECO:0007669"/>
    <property type="project" value="UniProtKB-ARBA"/>
</dbReference>
<comment type="subunit">
    <text evidence="12">AMPK is a heterotrimer of an alpha catalytic subunit (PRKAA1 or PRKAA2), a beta (PRKAB1 or PRKAB2) and a gamma non-catalytic subunits (PRKAG1, PRKAG2 or PRKAG3). Interacts with FNIP1 and FNIP2.</text>
</comment>
<dbReference type="SUPFAM" id="SSF54631">
    <property type="entry name" value="CBS-domain pair"/>
    <property type="match status" value="2"/>
</dbReference>
<evidence type="ECO:0000259" key="15">
    <source>
        <dbReference type="PROSITE" id="PS51371"/>
    </source>
</evidence>
<dbReference type="GO" id="GO:0005634">
    <property type="term" value="C:nucleus"/>
    <property type="evidence" value="ECO:0007669"/>
    <property type="project" value="TreeGrafter"/>
</dbReference>
<evidence type="ECO:0000256" key="1">
    <source>
        <dbReference type="ARBA" id="ARBA00006750"/>
    </source>
</evidence>
<dbReference type="RefSeq" id="XP_006873764.1">
    <property type="nucleotide sequence ID" value="XM_006873702.1"/>
</dbReference>
<protein>
    <submittedName>
        <fullName evidence="17">5'-AMP-activated protein kinase subunit gamma-2</fullName>
    </submittedName>
</protein>
<organism evidence="16 17">
    <name type="scientific">Chrysochloris asiatica</name>
    <name type="common">Cape golden mole</name>
    <dbReference type="NCBI Taxonomy" id="185453"/>
    <lineage>
        <taxon>Eukaryota</taxon>
        <taxon>Metazoa</taxon>
        <taxon>Chordata</taxon>
        <taxon>Craniata</taxon>
        <taxon>Vertebrata</taxon>
        <taxon>Euteleostomi</taxon>
        <taxon>Mammalia</taxon>
        <taxon>Eutheria</taxon>
        <taxon>Afrotheria</taxon>
        <taxon>Chrysochloridae</taxon>
        <taxon>Chrysochlorinae</taxon>
        <taxon>Chrysochloris</taxon>
    </lineage>
</organism>
<feature type="compositionally biased region" description="Low complexity" evidence="14">
    <location>
        <begin position="15"/>
        <end position="25"/>
    </location>
</feature>
<evidence type="ECO:0000256" key="5">
    <source>
        <dbReference type="ARBA" id="ARBA00022741"/>
    </source>
</evidence>
<name>A0A9B0WXI8_CHRAS</name>
<dbReference type="PROSITE" id="PS51371">
    <property type="entry name" value="CBS"/>
    <property type="match status" value="4"/>
</dbReference>
<feature type="region of interest" description="Disordered" evidence="14">
    <location>
        <begin position="1"/>
        <end position="216"/>
    </location>
</feature>
<sequence>MGSAVMDTKKKKDVSSPGGSSSKKISSSKRRSLRVHIPDLSSFAMPLLDGDPDSLEKHSRKVDSPFSVGSPSKGFFSRGPQHQPSSPVSAPVRPKTSPGSPRTVFPFSYQESPPRSPRRMSFSGIFRSSSKESSPSSNPSTSPGGIRFFSRSRKTSGLSSSPSTPTQVTKQHSFPLESYKHEPERLENRIYTSSSPPDIGQRFCQPSFQSSAKPHPASTTHAAAATVAAEAAASGTAGVGMLEKLEFEEEAVEDSESGVYMRFMRSHKCYDIVPTSSKLVVFDTTLQVKKAFFALVANGVRAAPLWESKKQSFVGMLTITDFINILHRYYKSPMVQIYELEEHKIETWRELYLQETFKPLVNISPDASLFDAVYSLIKNKIHRLPVIDPISGNALYILTHKRILKFLQLFMSDMPKPAFMKQNLDELGIGTYHNIAFIHPDTPIIKALNIFVERRISALPVVDESGKVVDIYSKFDVINLAAEKTYNNLDITVTQALQHRSQYFEGVVKCNKLETLETIVDRIVRAEVHRLVVVNEADSIVGIISLSDILQALILTPAGTTEKETEAE</sequence>
<dbReference type="InterPro" id="IPR050511">
    <property type="entry name" value="AMPK_gamma/SDS23_families"/>
</dbReference>
<comment type="similarity">
    <text evidence="1">Belongs to the 5'-AMP-activated protein kinase gamma subunit family.</text>
</comment>
<evidence type="ECO:0000256" key="4">
    <source>
        <dbReference type="ARBA" id="ARBA00022737"/>
    </source>
</evidence>
<keyword evidence="4" id="KW-0677">Repeat</keyword>
<feature type="compositionally biased region" description="Low complexity" evidence="14">
    <location>
        <begin position="131"/>
        <end position="143"/>
    </location>
</feature>
<keyword evidence="11" id="KW-0325">Glycoprotein</keyword>
<dbReference type="CDD" id="cd04641">
    <property type="entry name" value="CBS_euAMPK_gamma-like_repeat2"/>
    <property type="match status" value="1"/>
</dbReference>